<reference evidence="8" key="1">
    <citation type="submission" date="2022-01" db="EMBL/GenBank/DDBJ databases">
        <authorList>
            <person name="Braso-Vives M."/>
        </authorList>
    </citation>
    <scope>NUCLEOTIDE SEQUENCE</scope>
</reference>
<dbReference type="Gene3D" id="1.25.40.20">
    <property type="entry name" value="Ankyrin repeat-containing domain"/>
    <property type="match status" value="3"/>
</dbReference>
<dbReference type="Proteomes" id="UP000838412">
    <property type="component" value="Chromosome 2"/>
</dbReference>
<dbReference type="SMART" id="SM00248">
    <property type="entry name" value="ANK"/>
    <property type="match status" value="8"/>
</dbReference>
<dbReference type="Pfam" id="PF13637">
    <property type="entry name" value="Ank_4"/>
    <property type="match status" value="1"/>
</dbReference>
<organism evidence="8 9">
    <name type="scientific">Branchiostoma lanceolatum</name>
    <name type="common">Common lancelet</name>
    <name type="synonym">Amphioxus lanceolatum</name>
    <dbReference type="NCBI Taxonomy" id="7740"/>
    <lineage>
        <taxon>Eukaryota</taxon>
        <taxon>Metazoa</taxon>
        <taxon>Chordata</taxon>
        <taxon>Cephalochordata</taxon>
        <taxon>Leptocardii</taxon>
        <taxon>Amphioxiformes</taxon>
        <taxon>Branchiostomatidae</taxon>
        <taxon>Branchiostoma</taxon>
    </lineage>
</organism>
<keyword evidence="3" id="KW-0833">Ubl conjugation pathway</keyword>
<dbReference type="InterPro" id="IPR036770">
    <property type="entry name" value="Ankyrin_rpt-contain_sf"/>
</dbReference>
<feature type="repeat" description="ANK" evidence="7">
    <location>
        <begin position="540"/>
        <end position="572"/>
    </location>
</feature>
<feature type="repeat" description="ANK" evidence="7">
    <location>
        <begin position="49"/>
        <end position="71"/>
    </location>
</feature>
<feature type="repeat" description="ANK" evidence="7">
    <location>
        <begin position="494"/>
        <end position="539"/>
    </location>
</feature>
<feature type="repeat" description="ANK" evidence="7">
    <location>
        <begin position="190"/>
        <end position="222"/>
    </location>
</feature>
<evidence type="ECO:0000256" key="5">
    <source>
        <dbReference type="ARBA" id="ARBA00023043"/>
    </source>
</evidence>
<dbReference type="AlphaFoldDB" id="A0A8J9ZKB9"/>
<dbReference type="InterPro" id="IPR011990">
    <property type="entry name" value="TPR-like_helical_dom_sf"/>
</dbReference>
<keyword evidence="2" id="KW-0677">Repeat</keyword>
<dbReference type="PROSITE" id="PS50088">
    <property type="entry name" value="ANK_REPEAT"/>
    <property type="match status" value="7"/>
</dbReference>
<dbReference type="SUPFAM" id="SSF48403">
    <property type="entry name" value="Ankyrin repeat"/>
    <property type="match status" value="2"/>
</dbReference>
<comment type="similarity">
    <text evidence="6">Belongs to the fem-1 family.</text>
</comment>
<dbReference type="Pfam" id="PF12796">
    <property type="entry name" value="Ank_2"/>
    <property type="match status" value="2"/>
</dbReference>
<accession>A0A8J9ZKB9</accession>
<evidence type="ECO:0000256" key="1">
    <source>
        <dbReference type="ARBA" id="ARBA00004906"/>
    </source>
</evidence>
<sequence length="628" mass="70390">MIPQRAVPPMENRAAVYDLAREGKLAALRDLLDQQSPEIRSALLNATTEGSTPLIAAARYGHLDVVNYLIEDCCADVEQGGSVTFDGETIEGAPPLWCSSAAGHLNIVKSLIQHGASVNNTTLTNSTPLRAACFDGHFEIVKYLVEHHADLEISNRHGHTCLMIACYKGHRDIVEYLLKLSADVNRKSIKGNTALHDCAESGSLEIMKLLIKYKAKMAKDSYGMTPLMAASVTGHTNIVHYLIARHECSRKERIDALELLGATFVDKKRDLPGALEYWRMSMDERFANRWDIVTKPPSKMVTAYDNVVEVQTFRELEELMADPDEMRMQALLIRERILGPSHPDTSYYIRYRGAVYADAGNFDRCIVLWTYALDMQQSNLEPLNPMTQSSLLSFAELFSYMLQEPPPNSYNTRKLTFLDTLTVFAKAVAEVEKGMLHYMAIPLQEKDITHLNRAILIIMHLICLLTKVKCTVREDFLKRQAVYRFLHLKPRGAKGMTPLHFAVDEATTTVGRYPVCKFPSLEAVKILIECGACLNAVDVENNTPLHIAAQNSQTDIMKELLKAGLHFDACNLEGKTAFDLLPKKSVENSINPLNYTSLQCLAARAIKRLQMEYKGVIPARLESFVAMH</sequence>
<dbReference type="EMBL" id="OV696687">
    <property type="protein sequence ID" value="CAH1254787.1"/>
    <property type="molecule type" value="Genomic_DNA"/>
</dbReference>
<dbReference type="Gene3D" id="1.25.40.10">
    <property type="entry name" value="Tetratricopeptide repeat domain"/>
    <property type="match status" value="1"/>
</dbReference>
<protein>
    <submittedName>
        <fullName evidence="8">FEM1C protein</fullName>
    </submittedName>
</protein>
<comment type="pathway">
    <text evidence="1">Protein modification; protein ubiquitination.</text>
</comment>
<dbReference type="Pfam" id="PF00023">
    <property type="entry name" value="Ank"/>
    <property type="match status" value="1"/>
</dbReference>
<evidence type="ECO:0000256" key="2">
    <source>
        <dbReference type="ARBA" id="ARBA00022737"/>
    </source>
</evidence>
<keyword evidence="5 7" id="KW-0040">ANK repeat</keyword>
<dbReference type="PROSITE" id="PS50297">
    <property type="entry name" value="ANK_REP_REGION"/>
    <property type="match status" value="6"/>
</dbReference>
<gene>
    <name evidence="8" type="primary">FEM1C</name>
    <name evidence="8" type="ORF">BLAG_LOCUS14063</name>
</gene>
<dbReference type="OMA" id="FMTTEWR"/>
<keyword evidence="9" id="KW-1185">Reference proteome</keyword>
<feature type="repeat" description="ANK" evidence="7">
    <location>
        <begin position="124"/>
        <end position="156"/>
    </location>
</feature>
<dbReference type="OrthoDB" id="4429489at2759"/>
<dbReference type="InterPro" id="IPR002110">
    <property type="entry name" value="Ankyrin_rpt"/>
</dbReference>
<dbReference type="PANTHER" id="PTHR24173:SF85">
    <property type="entry name" value="PROTEIN FEM-1 HOMOLOG CG6966"/>
    <property type="match status" value="1"/>
</dbReference>
<feature type="repeat" description="ANK" evidence="7">
    <location>
        <begin position="157"/>
        <end position="189"/>
    </location>
</feature>
<dbReference type="FunFam" id="1.25.40.10:FF:000104">
    <property type="entry name" value="Fem-1 homolog c (C.elegans)"/>
    <property type="match status" value="1"/>
</dbReference>
<evidence type="ECO:0000256" key="7">
    <source>
        <dbReference type="PROSITE-ProRule" id="PRU00023"/>
    </source>
</evidence>
<evidence type="ECO:0000256" key="3">
    <source>
        <dbReference type="ARBA" id="ARBA00022786"/>
    </source>
</evidence>
<keyword evidence="4" id="KW-0802">TPR repeat</keyword>
<feature type="repeat" description="ANK" evidence="7">
    <location>
        <begin position="91"/>
        <end position="123"/>
    </location>
</feature>
<evidence type="ECO:0000256" key="6">
    <source>
        <dbReference type="ARBA" id="ARBA00038500"/>
    </source>
</evidence>
<evidence type="ECO:0000313" key="8">
    <source>
        <dbReference type="EMBL" id="CAH1254787.1"/>
    </source>
</evidence>
<evidence type="ECO:0000313" key="9">
    <source>
        <dbReference type="Proteomes" id="UP000838412"/>
    </source>
</evidence>
<name>A0A8J9ZKB9_BRALA</name>
<proteinExistence type="inferred from homology"/>
<dbReference type="PRINTS" id="PR01415">
    <property type="entry name" value="ANKYRIN"/>
</dbReference>
<dbReference type="PANTHER" id="PTHR24173">
    <property type="entry name" value="ANKYRIN REPEAT CONTAINING"/>
    <property type="match status" value="1"/>
</dbReference>
<evidence type="ECO:0000256" key="4">
    <source>
        <dbReference type="ARBA" id="ARBA00022803"/>
    </source>
</evidence>